<proteinExistence type="predicted"/>
<reference evidence="1 2" key="1">
    <citation type="submission" date="2024-05" db="EMBL/GenBank/DDBJ databases">
        <authorList>
            <person name="Duchaud E."/>
        </authorList>
    </citation>
    <scope>NUCLEOTIDE SEQUENCE [LARGE SCALE GENOMIC DNA]</scope>
    <source>
        <strain evidence="1">Ena-SAMPLE-TAB-13-05-2024-13:56:06:370-140308</strain>
    </source>
</reference>
<sequence length="241" mass="27503">MKKLITYIGFLLLLTFLAFLYGFTASRNGEKTIKNTVVEFEAGDNNFLTHSLVDKMLIQNNDFVKNQAKRIVDLHFLETKVSASPYVEKAAVYMTVDGVLKTLIKQRKPLARIVNKNSSFYVDKQGVEIPISKNFSARVPLISGVGSPDEIDEVTELINVIANDNFLEKEVIAIDKTAKNEYRFSVRSGNYKIHFGKFINVDKKIEKLKAFYNKAFIDKSINKYEVINLKYHNQVVCTKQS</sequence>
<keyword evidence="1" id="KW-0131">Cell cycle</keyword>
<evidence type="ECO:0000313" key="1">
    <source>
        <dbReference type="EMBL" id="CAL2101285.1"/>
    </source>
</evidence>
<comment type="caution">
    <text evidence="1">The sequence shown here is derived from an EMBL/GenBank/DDBJ whole genome shotgun (WGS) entry which is preliminary data.</text>
</comment>
<dbReference type="GO" id="GO:0051301">
    <property type="term" value="P:cell division"/>
    <property type="evidence" value="ECO:0007669"/>
    <property type="project" value="UniProtKB-KW"/>
</dbReference>
<evidence type="ECO:0000313" key="2">
    <source>
        <dbReference type="Proteomes" id="UP001497527"/>
    </source>
</evidence>
<dbReference type="EMBL" id="CAXJIO010000003">
    <property type="protein sequence ID" value="CAL2101285.1"/>
    <property type="molecule type" value="Genomic_DNA"/>
</dbReference>
<accession>A0ABP1EV41</accession>
<organism evidence="1 2">
    <name type="scientific">Tenacibaculum polynesiense</name>
    <dbReference type="NCBI Taxonomy" id="3137857"/>
    <lineage>
        <taxon>Bacteria</taxon>
        <taxon>Pseudomonadati</taxon>
        <taxon>Bacteroidota</taxon>
        <taxon>Flavobacteriia</taxon>
        <taxon>Flavobacteriales</taxon>
        <taxon>Flavobacteriaceae</taxon>
        <taxon>Tenacibaculum</taxon>
    </lineage>
</organism>
<keyword evidence="2" id="KW-1185">Reference proteome</keyword>
<keyword evidence="1" id="KW-0132">Cell division</keyword>
<gene>
    <name evidence="1" type="ORF">T190423A01A_120072</name>
</gene>
<dbReference type="Proteomes" id="UP001497527">
    <property type="component" value="Unassembled WGS sequence"/>
</dbReference>
<dbReference type="RefSeq" id="WP_348714061.1">
    <property type="nucleotide sequence ID" value="NZ_CAXJIO010000003.1"/>
</dbReference>
<protein>
    <submittedName>
        <fullName evidence="1">Cell division protein FtsQ</fullName>
    </submittedName>
</protein>
<name>A0ABP1EV41_9FLAO</name>